<name>A0ABR1ZWR0_9ROSI</name>
<dbReference type="EMBL" id="JBBPBM010001328">
    <property type="protein sequence ID" value="KAK8485028.1"/>
    <property type="molecule type" value="Genomic_DNA"/>
</dbReference>
<dbReference type="Proteomes" id="UP001472677">
    <property type="component" value="Unassembled WGS sequence"/>
</dbReference>
<evidence type="ECO:0000313" key="1">
    <source>
        <dbReference type="EMBL" id="KAK8485028.1"/>
    </source>
</evidence>
<protein>
    <submittedName>
        <fullName evidence="1">Uncharacterized protein</fullName>
    </submittedName>
</protein>
<gene>
    <name evidence="1" type="ORF">V6N12_033192</name>
</gene>
<evidence type="ECO:0000313" key="2">
    <source>
        <dbReference type="Proteomes" id="UP001472677"/>
    </source>
</evidence>
<comment type="caution">
    <text evidence="1">The sequence shown here is derived from an EMBL/GenBank/DDBJ whole genome shotgun (WGS) entry which is preliminary data.</text>
</comment>
<reference evidence="1 2" key="1">
    <citation type="journal article" date="2024" name="G3 (Bethesda)">
        <title>Genome assembly of Hibiscus sabdariffa L. provides insights into metabolisms of medicinal natural products.</title>
        <authorList>
            <person name="Kim T."/>
        </authorList>
    </citation>
    <scope>NUCLEOTIDE SEQUENCE [LARGE SCALE GENOMIC DNA]</scope>
    <source>
        <strain evidence="1">TK-2024</strain>
        <tissue evidence="1">Old leaves</tissue>
    </source>
</reference>
<sequence>MEEGSVGDGCSMVAMGYSMKEMVNHSLGDGCKSLREMGVDDGYEGFLYAKNHGTRAGNLGAGMAAAATRV</sequence>
<accession>A0ABR1ZWR0</accession>
<keyword evidence="2" id="KW-1185">Reference proteome</keyword>
<organism evidence="1 2">
    <name type="scientific">Hibiscus sabdariffa</name>
    <name type="common">roselle</name>
    <dbReference type="NCBI Taxonomy" id="183260"/>
    <lineage>
        <taxon>Eukaryota</taxon>
        <taxon>Viridiplantae</taxon>
        <taxon>Streptophyta</taxon>
        <taxon>Embryophyta</taxon>
        <taxon>Tracheophyta</taxon>
        <taxon>Spermatophyta</taxon>
        <taxon>Magnoliopsida</taxon>
        <taxon>eudicotyledons</taxon>
        <taxon>Gunneridae</taxon>
        <taxon>Pentapetalae</taxon>
        <taxon>rosids</taxon>
        <taxon>malvids</taxon>
        <taxon>Malvales</taxon>
        <taxon>Malvaceae</taxon>
        <taxon>Malvoideae</taxon>
        <taxon>Hibiscus</taxon>
    </lineage>
</organism>
<proteinExistence type="predicted"/>